<dbReference type="PANTHER" id="PTHR12558:SF33">
    <property type="entry name" value="BLL7664 PROTEIN"/>
    <property type="match status" value="1"/>
</dbReference>
<evidence type="ECO:0008006" key="5">
    <source>
        <dbReference type="Google" id="ProtNLM"/>
    </source>
</evidence>
<feature type="transmembrane region" description="Helical" evidence="2">
    <location>
        <begin position="331"/>
        <end position="350"/>
    </location>
</feature>
<organism evidence="3 4">
    <name type="scientific">Streptomyces finlayi</name>
    <dbReference type="NCBI Taxonomy" id="67296"/>
    <lineage>
        <taxon>Bacteria</taxon>
        <taxon>Bacillati</taxon>
        <taxon>Actinomycetota</taxon>
        <taxon>Actinomycetes</taxon>
        <taxon>Kitasatosporales</taxon>
        <taxon>Streptomycetaceae</taxon>
        <taxon>Streptomyces</taxon>
    </lineage>
</organism>
<dbReference type="RefSeq" id="WP_189827653.1">
    <property type="nucleotide sequence ID" value="NZ_BMVC01000023.1"/>
</dbReference>
<dbReference type="InterPro" id="IPR011990">
    <property type="entry name" value="TPR-like_helical_dom_sf"/>
</dbReference>
<sequence length="357" mass="39682">MTGTAGGLENAVDKADLLLEAGRTEQARELLARRLAEDPSDAKAWTRMHRCHLRAEEYEEAERALDQALAHAPDYAYAHILRSYFFHGAPNWHKALAAGKEAVRCAPDAWEAHVALAKAMMHPFDQWPAALEVAFEAVRLAPEEPDAHHAVYFYAELLKRQDLVESSARAALALDPECPWAHKVLAEATAKDPAAKLPQVADSYATALGVLPQDREMHKALQGAVYRMLRGTRWLALLCVAIAGVTGRLFPGDGPDELPVPVGTRLYALAVMGAVWGFGAWRRYRRMRTGVRLSFGEFLRTNFWGRLAVGQAAWCTLCAVVVVAVPWTERLVPQILFWLALVPTLLTIWFERAAMRT</sequence>
<dbReference type="Proteomes" id="UP000638353">
    <property type="component" value="Unassembled WGS sequence"/>
</dbReference>
<feature type="transmembrane region" description="Helical" evidence="2">
    <location>
        <begin position="262"/>
        <end position="282"/>
    </location>
</feature>
<reference evidence="3" key="1">
    <citation type="journal article" date="2014" name="Int. J. Syst. Evol. Microbiol.">
        <title>Complete genome sequence of Corynebacterium casei LMG S-19264T (=DSM 44701T), isolated from a smear-ripened cheese.</title>
        <authorList>
            <consortium name="US DOE Joint Genome Institute (JGI-PGF)"/>
            <person name="Walter F."/>
            <person name="Albersmeier A."/>
            <person name="Kalinowski J."/>
            <person name="Ruckert C."/>
        </authorList>
    </citation>
    <scope>NUCLEOTIDE SEQUENCE</scope>
    <source>
        <strain evidence="3">JCM 4637</strain>
    </source>
</reference>
<protein>
    <recommendedName>
        <fullName evidence="5">Tetratricopeptide repeat protein</fullName>
    </recommendedName>
</protein>
<dbReference type="PANTHER" id="PTHR12558">
    <property type="entry name" value="CELL DIVISION CYCLE 16,23,27"/>
    <property type="match status" value="1"/>
</dbReference>
<feature type="transmembrane region" description="Helical" evidence="2">
    <location>
        <begin position="303"/>
        <end position="325"/>
    </location>
</feature>
<evidence type="ECO:0000313" key="4">
    <source>
        <dbReference type="Proteomes" id="UP000638353"/>
    </source>
</evidence>
<feature type="repeat" description="TPR" evidence="1">
    <location>
        <begin position="42"/>
        <end position="75"/>
    </location>
</feature>
<dbReference type="Gene3D" id="1.25.40.10">
    <property type="entry name" value="Tetratricopeptide repeat domain"/>
    <property type="match status" value="2"/>
</dbReference>
<keyword evidence="2" id="KW-0812">Transmembrane</keyword>
<evidence type="ECO:0000313" key="3">
    <source>
        <dbReference type="EMBL" id="GHD15411.1"/>
    </source>
</evidence>
<keyword evidence="2" id="KW-0472">Membrane</keyword>
<evidence type="ECO:0000256" key="2">
    <source>
        <dbReference type="SAM" id="Phobius"/>
    </source>
</evidence>
<feature type="transmembrane region" description="Helical" evidence="2">
    <location>
        <begin position="234"/>
        <end position="250"/>
    </location>
</feature>
<dbReference type="Pfam" id="PF14559">
    <property type="entry name" value="TPR_19"/>
    <property type="match status" value="1"/>
</dbReference>
<name>A0A918X6J5_9ACTN</name>
<dbReference type="SUPFAM" id="SSF48452">
    <property type="entry name" value="TPR-like"/>
    <property type="match status" value="1"/>
</dbReference>
<dbReference type="SMART" id="SM00028">
    <property type="entry name" value="TPR"/>
    <property type="match status" value="1"/>
</dbReference>
<reference evidence="3" key="2">
    <citation type="submission" date="2020-09" db="EMBL/GenBank/DDBJ databases">
        <authorList>
            <person name="Sun Q."/>
            <person name="Ohkuma M."/>
        </authorList>
    </citation>
    <scope>NUCLEOTIDE SEQUENCE</scope>
    <source>
        <strain evidence="3">JCM 4637</strain>
    </source>
</reference>
<gene>
    <name evidence="3" type="ORF">GCM10010334_75460</name>
</gene>
<dbReference type="PROSITE" id="PS50005">
    <property type="entry name" value="TPR"/>
    <property type="match status" value="1"/>
</dbReference>
<dbReference type="EMBL" id="BMVC01000023">
    <property type="protein sequence ID" value="GHD15411.1"/>
    <property type="molecule type" value="Genomic_DNA"/>
</dbReference>
<comment type="caution">
    <text evidence="3">The sequence shown here is derived from an EMBL/GenBank/DDBJ whole genome shotgun (WGS) entry which is preliminary data.</text>
</comment>
<dbReference type="AlphaFoldDB" id="A0A918X6J5"/>
<evidence type="ECO:0000256" key="1">
    <source>
        <dbReference type="PROSITE-ProRule" id="PRU00339"/>
    </source>
</evidence>
<dbReference type="InterPro" id="IPR019734">
    <property type="entry name" value="TPR_rpt"/>
</dbReference>
<proteinExistence type="predicted"/>
<keyword evidence="1" id="KW-0802">TPR repeat</keyword>
<keyword evidence="2" id="KW-1133">Transmembrane helix</keyword>
<accession>A0A918X6J5</accession>